<evidence type="ECO:0000313" key="4">
    <source>
        <dbReference type="Proteomes" id="UP001487740"/>
    </source>
</evidence>
<feature type="region of interest" description="Disordered" evidence="1">
    <location>
        <begin position="162"/>
        <end position="239"/>
    </location>
</feature>
<dbReference type="PROSITE" id="PS51257">
    <property type="entry name" value="PROKAR_LIPOPROTEIN"/>
    <property type="match status" value="1"/>
</dbReference>
<dbReference type="EMBL" id="JARAKH010000039">
    <property type="protein sequence ID" value="KAK8382641.1"/>
    <property type="molecule type" value="Genomic_DNA"/>
</dbReference>
<feature type="region of interest" description="Disordered" evidence="1">
    <location>
        <begin position="48"/>
        <end position="81"/>
    </location>
</feature>
<feature type="compositionally biased region" description="Basic and acidic residues" evidence="1">
    <location>
        <begin position="1117"/>
        <end position="1129"/>
    </location>
</feature>
<dbReference type="Pfam" id="PF04991">
    <property type="entry name" value="LicD"/>
    <property type="match status" value="1"/>
</dbReference>
<dbReference type="PANTHER" id="PTHR13627">
    <property type="entry name" value="FUKUTIN RELATED PROTEIN"/>
    <property type="match status" value="1"/>
</dbReference>
<proteinExistence type="predicted"/>
<feature type="region of interest" description="Disordered" evidence="1">
    <location>
        <begin position="993"/>
        <end position="1135"/>
    </location>
</feature>
<organism evidence="3 4">
    <name type="scientific">Scylla paramamosain</name>
    <name type="common">Mud crab</name>
    <dbReference type="NCBI Taxonomy" id="85552"/>
    <lineage>
        <taxon>Eukaryota</taxon>
        <taxon>Metazoa</taxon>
        <taxon>Ecdysozoa</taxon>
        <taxon>Arthropoda</taxon>
        <taxon>Crustacea</taxon>
        <taxon>Multicrustacea</taxon>
        <taxon>Malacostraca</taxon>
        <taxon>Eumalacostraca</taxon>
        <taxon>Eucarida</taxon>
        <taxon>Decapoda</taxon>
        <taxon>Pleocyemata</taxon>
        <taxon>Brachyura</taxon>
        <taxon>Eubrachyura</taxon>
        <taxon>Portunoidea</taxon>
        <taxon>Portunidae</taxon>
        <taxon>Portuninae</taxon>
        <taxon>Scylla</taxon>
    </lineage>
</organism>
<feature type="compositionally biased region" description="Basic and acidic residues" evidence="1">
    <location>
        <begin position="993"/>
        <end position="1018"/>
    </location>
</feature>
<dbReference type="InterPro" id="IPR052613">
    <property type="entry name" value="LicD_transferase"/>
</dbReference>
<gene>
    <name evidence="3" type="ORF">O3P69_015456</name>
</gene>
<feature type="compositionally biased region" description="Pro residues" evidence="1">
    <location>
        <begin position="951"/>
        <end position="961"/>
    </location>
</feature>
<dbReference type="AlphaFoldDB" id="A0AAW0T6S5"/>
<comment type="caution">
    <text evidence="3">The sequence shown here is derived from an EMBL/GenBank/DDBJ whole genome shotgun (WGS) entry which is preliminary data.</text>
</comment>
<evidence type="ECO:0000256" key="1">
    <source>
        <dbReference type="SAM" id="MobiDB-lite"/>
    </source>
</evidence>
<evidence type="ECO:0000313" key="3">
    <source>
        <dbReference type="EMBL" id="KAK8382641.1"/>
    </source>
</evidence>
<name>A0AAW0T6S5_SCYPA</name>
<dbReference type="Proteomes" id="UP001487740">
    <property type="component" value="Unassembled WGS sequence"/>
</dbReference>
<keyword evidence="4" id="KW-1185">Reference proteome</keyword>
<sequence>MGRHAAIQTFLLTLTGCSWMLLFLTITLSDHHVFREYQAASKVAARIHPPEEPDPCEACWGTDEDEGHTARSDESSTTQEPGWGVRLARAIGVGKNAEEATDEGGKGGVSGVSAFYYYTLHTTFTALRLRLKKAQQVAGDVRDEVAALEEKVTHLHRALVTHFSPRHNPYSHKSSHAKRSGQDPKRRVSLDLGSDQRKHAPPASNPPERPQRSREARSDDVTTRGASQGSQKPVVPQGSHNRVFPIVAIAPSTPAAAGETTERLKAWAQLQYRVVCRVTVRVSKERVPRYWTRQGLGRGRVVIGEWVGRRVLSVGAQSRGVPKHHTAVRSVVSVIVVDGDPGAELLAALGSTYPGMTVHLVTTTPSSHLQTSHIRLSVHSVQANTTTGAAYRQVLRHVRTPYVLVAQGGASLSRVGGLGMLVWAVEHLGVWAAGGGLLSPSGLWRPGCLTTSYAHYEAAWERGHLGTAGGCLLCQALEGPFLAVTAALRHFGWDAQLPTHAAHLDLFLRAAHSRHMLAASCSGSLFSLSGELESPSRDSLLSLARHHSLYSLQLPQSSPVLFSCKEVKAKCGNPGLALPPCCRQELARLVRFTLDMCEAHNLLCELQEGSLLGALKVGGVMPWERDADLTFHTKNYTALEALKDVFERAGYSLHLTDNRWCCVDGRWAGGQGSLSSEMWRAELWSQHAMDSEENLLAGRPRTRVEFDGSWVAAPSSPGQYVRNRYGTEVYRHAQHWLDTGRSSGWEEYESGKFLPCSDPTHHACLDQYLPDGNLRLHPLCVTTSATRSNSKNQITLSSGVHPCVSDAGRRLYRHPTPTDLIATCRRGCRACWHRGRMFPSRVRLQAAEGLRTECCCSRVRRQNLITIARIVVSSRQGTRWHWGCNGGALFRKHQHDSLRTAAVPTAISGPSVRRATSEPSAMTSRRAIPNSSLPPHDGLYLSDHHHHHHPPPPPPPPPPTYISPQQWVACVRRRVEDEGYAGYCWVVDPAQRRAGGEGRESQMHREVEGEREGEEGGSRRQAVSTEGMIAGAVRETERESREASQPQGSENGGVFGLSRERRGVMVGLPGRGRVGEGGEGGREGGHHLIPETPLTPLSPWRRRDHLQDHSASLSRQRHVEGRVGRHAGEEPCSGPGTVKKANIGWYWREVCMQEWGPDAECGRGSLSAAEFQLKFAIITRGPADRRRPPPLGHSRHSHYD</sequence>
<reference evidence="3 4" key="1">
    <citation type="submission" date="2023-03" db="EMBL/GenBank/DDBJ databases">
        <title>High-quality genome of Scylla paramamosain provides insights in environmental adaptation.</title>
        <authorList>
            <person name="Zhang L."/>
        </authorList>
    </citation>
    <scope>NUCLEOTIDE SEQUENCE [LARGE SCALE GENOMIC DNA]</scope>
    <source>
        <strain evidence="3">LZ_2023a</strain>
        <tissue evidence="3">Muscle</tissue>
    </source>
</reference>
<feature type="compositionally biased region" description="Basic and acidic residues" evidence="1">
    <location>
        <begin position="1073"/>
        <end position="1089"/>
    </location>
</feature>
<accession>A0AAW0T6S5</accession>
<evidence type="ECO:0000259" key="2">
    <source>
        <dbReference type="Pfam" id="PF04991"/>
    </source>
</evidence>
<feature type="compositionally biased region" description="Polar residues" evidence="1">
    <location>
        <begin position="917"/>
        <end position="933"/>
    </location>
</feature>
<dbReference type="InterPro" id="IPR007074">
    <property type="entry name" value="LicD/FKTN/FKRP_NTP_transf"/>
</dbReference>
<feature type="compositionally biased region" description="Basic and acidic residues" evidence="1">
    <location>
        <begin position="209"/>
        <end position="222"/>
    </location>
</feature>
<protein>
    <recommendedName>
        <fullName evidence="2">LicD/FKTN/FKRP nucleotidyltransferase domain-containing protein</fullName>
    </recommendedName>
</protein>
<feature type="compositionally biased region" description="Basic and acidic residues" evidence="1">
    <location>
        <begin position="180"/>
        <end position="198"/>
    </location>
</feature>
<feature type="region of interest" description="Disordered" evidence="1">
    <location>
        <begin position="903"/>
        <end position="961"/>
    </location>
</feature>
<dbReference type="GO" id="GO:0009100">
    <property type="term" value="P:glycoprotein metabolic process"/>
    <property type="evidence" value="ECO:0007669"/>
    <property type="project" value="UniProtKB-ARBA"/>
</dbReference>
<feature type="domain" description="LicD/FKTN/FKRP nucleotidyltransferase" evidence="2">
    <location>
        <begin position="597"/>
        <end position="641"/>
    </location>
</feature>
<dbReference type="PANTHER" id="PTHR13627:SF34">
    <property type="entry name" value="RIBITOL-5-PHOSPHATE TRANSFERASE"/>
    <property type="match status" value="1"/>
</dbReference>
<feature type="region of interest" description="Disordered" evidence="1">
    <location>
        <begin position="1180"/>
        <end position="1200"/>
    </location>
</feature>
<feature type="compositionally biased region" description="Basic residues" evidence="1">
    <location>
        <begin position="169"/>
        <end position="179"/>
    </location>
</feature>